<evidence type="ECO:0000313" key="2">
    <source>
        <dbReference type="Proteomes" id="UP000013520"/>
    </source>
</evidence>
<gene>
    <name evidence="1" type="ORF">Desgi_3493</name>
</gene>
<organism evidence="1 2">
    <name type="scientific">Desulfoscipio gibsoniae DSM 7213</name>
    <dbReference type="NCBI Taxonomy" id="767817"/>
    <lineage>
        <taxon>Bacteria</taxon>
        <taxon>Bacillati</taxon>
        <taxon>Bacillota</taxon>
        <taxon>Clostridia</taxon>
        <taxon>Eubacteriales</taxon>
        <taxon>Desulfallaceae</taxon>
        <taxon>Desulfoscipio</taxon>
    </lineage>
</organism>
<name>R4KQG7_9FIRM</name>
<keyword evidence="2" id="KW-1185">Reference proteome</keyword>
<sequence length="624" mass="72534">MNRFSKVVMKNVYYNQNMVMKIFKGDMYIMVCFQCTDNFQPSFLVSESAQTCKKCKKVKDLIKYSTNLSSYIYSINLQNKFNMISPSFNGNELIYFNPKFIDEGYTEKEVFLEIIDCLNLQNTYYNNVKIITNVCNQMMGLIIDRINDLISDNPKGYLISLLNILEYNLHLTFITISWLSDKENNIIIEEITDNFARVVINSLKFQRDYNFLGRFEQIYKEWEGVLSFDKLAFQYGIEIVTYLSDKKQINNSQIDPINFKKLIATIRAMYELLFTCESAYEHKELIIDKKGNISTKKTNNYSEIAKKYVDCMINRKVSSFDIKTINKLNMVCKKYIGISLEEISKIIGGLQNHYVNSDDFLIGSVDYFQKLIKHLLQCSDKDAEKFLSILMSARTNNFIFATSTSLRENRPLRKCLITIEDDIVACPISILEFSLIGLYLDITYATLPKSPFQKELFTIVDKYVHKKFESDVILHLKNNFIDAFIKGDIEKDNMVPDIEAGRGFLQLPGQIDIIMLYRNKMFVIECKDIGLKYTPKSILNEVYRFRKIGNKSFQNKLSNKVESVYNNWDSIVAFLGVSSENKIQKHMPISLFVTDTFSVAAIEKDLPSPVVPFQKLIEWINQQV</sequence>
<dbReference type="AlphaFoldDB" id="R4KQG7"/>
<dbReference type="HOGENOM" id="CLU_437912_0_0_9"/>
<evidence type="ECO:0000313" key="1">
    <source>
        <dbReference type="EMBL" id="AGL02825.1"/>
    </source>
</evidence>
<dbReference type="eggNOG" id="ENOG50344ZS">
    <property type="taxonomic scope" value="Bacteria"/>
</dbReference>
<dbReference type="EMBL" id="CP003273">
    <property type="protein sequence ID" value="AGL02825.1"/>
    <property type="molecule type" value="Genomic_DNA"/>
</dbReference>
<accession>R4KQG7</accession>
<proteinExistence type="predicted"/>
<protein>
    <submittedName>
        <fullName evidence="1">Uncharacterized protein</fullName>
    </submittedName>
</protein>
<dbReference type="Proteomes" id="UP000013520">
    <property type="component" value="Chromosome"/>
</dbReference>
<reference evidence="1 2" key="1">
    <citation type="submission" date="2012-01" db="EMBL/GenBank/DDBJ databases">
        <title>Complete sequence of Desulfotomaculum gibsoniae DSM 7213.</title>
        <authorList>
            <consortium name="US DOE Joint Genome Institute"/>
            <person name="Lucas S."/>
            <person name="Han J."/>
            <person name="Lapidus A."/>
            <person name="Cheng J.-F."/>
            <person name="Goodwin L."/>
            <person name="Pitluck S."/>
            <person name="Peters L."/>
            <person name="Ovchinnikova G."/>
            <person name="Teshima H."/>
            <person name="Detter J.C."/>
            <person name="Han C."/>
            <person name="Tapia R."/>
            <person name="Land M."/>
            <person name="Hauser L."/>
            <person name="Kyrpides N."/>
            <person name="Ivanova N."/>
            <person name="Pagani I."/>
            <person name="Parshina S."/>
            <person name="Plugge C."/>
            <person name="Muyzer G."/>
            <person name="Kuever J."/>
            <person name="Ivanova A."/>
            <person name="Nazina T."/>
            <person name="Klenk H.-P."/>
            <person name="Brambilla E."/>
            <person name="Spring S."/>
            <person name="Stams A.F."/>
            <person name="Woyke T."/>
        </authorList>
    </citation>
    <scope>NUCLEOTIDE SEQUENCE [LARGE SCALE GENOMIC DNA]</scope>
    <source>
        <strain evidence="1 2">DSM 7213</strain>
    </source>
</reference>
<dbReference type="KEGG" id="dgi:Desgi_3493"/>